<comment type="subcellular location">
    <subcellularLocation>
        <location evidence="6">Nucleus outer membrane</location>
        <topology evidence="6">Single-pass membrane protein</topology>
    </subcellularLocation>
</comment>
<keyword evidence="4" id="KW-0472">Membrane</keyword>
<evidence type="ECO:0000256" key="6">
    <source>
        <dbReference type="ARBA" id="ARBA00034303"/>
    </source>
</evidence>
<keyword evidence="2" id="KW-0812">Transmembrane</keyword>
<evidence type="ECO:0000256" key="4">
    <source>
        <dbReference type="ARBA" id="ARBA00023136"/>
    </source>
</evidence>
<name>A0AAF3F5L0_9BILA</name>
<dbReference type="PANTHER" id="PTHR12265">
    <property type="entry name" value="TRANSMEMBRANE PROTEIN 53"/>
    <property type="match status" value="1"/>
</dbReference>
<evidence type="ECO:0000256" key="3">
    <source>
        <dbReference type="ARBA" id="ARBA00022989"/>
    </source>
</evidence>
<organism evidence="7 8">
    <name type="scientific">Mesorhabditis belari</name>
    <dbReference type="NCBI Taxonomy" id="2138241"/>
    <lineage>
        <taxon>Eukaryota</taxon>
        <taxon>Metazoa</taxon>
        <taxon>Ecdysozoa</taxon>
        <taxon>Nematoda</taxon>
        <taxon>Chromadorea</taxon>
        <taxon>Rhabditida</taxon>
        <taxon>Rhabditina</taxon>
        <taxon>Rhabditomorpha</taxon>
        <taxon>Rhabditoidea</taxon>
        <taxon>Rhabditidae</taxon>
        <taxon>Mesorhabditinae</taxon>
        <taxon>Mesorhabditis</taxon>
    </lineage>
</organism>
<evidence type="ECO:0000256" key="5">
    <source>
        <dbReference type="ARBA" id="ARBA00023242"/>
    </source>
</evidence>
<dbReference type="SUPFAM" id="SSF53474">
    <property type="entry name" value="alpha/beta-Hydrolases"/>
    <property type="match status" value="1"/>
</dbReference>
<dbReference type="InterPro" id="IPR008547">
    <property type="entry name" value="DUF829_TMEM53"/>
</dbReference>
<dbReference type="InterPro" id="IPR029058">
    <property type="entry name" value="AB_hydrolase_fold"/>
</dbReference>
<dbReference type="Pfam" id="PF05705">
    <property type="entry name" value="DUF829"/>
    <property type="match status" value="1"/>
</dbReference>
<reference evidence="8" key="1">
    <citation type="submission" date="2024-02" db="UniProtKB">
        <authorList>
            <consortium name="WormBaseParasite"/>
        </authorList>
    </citation>
    <scope>IDENTIFICATION</scope>
</reference>
<comment type="similarity">
    <text evidence="1">Belongs to the TMEM53 family.</text>
</comment>
<evidence type="ECO:0000256" key="1">
    <source>
        <dbReference type="ARBA" id="ARBA00007387"/>
    </source>
</evidence>
<keyword evidence="5" id="KW-0539">Nucleus</keyword>
<keyword evidence="7" id="KW-1185">Reference proteome</keyword>
<dbReference type="WBParaSite" id="MBELARI_LOCUS21847">
    <property type="protein sequence ID" value="MBELARI_LOCUS21847"/>
    <property type="gene ID" value="MBELARI_LOCUS21847"/>
</dbReference>
<evidence type="ECO:0008006" key="9">
    <source>
        <dbReference type="Google" id="ProtNLM"/>
    </source>
</evidence>
<dbReference type="PANTHER" id="PTHR12265:SF30">
    <property type="entry name" value="TRANSMEMBRANE PROTEIN 53"/>
    <property type="match status" value="1"/>
</dbReference>
<evidence type="ECO:0000313" key="7">
    <source>
        <dbReference type="Proteomes" id="UP000887575"/>
    </source>
</evidence>
<evidence type="ECO:0000313" key="8">
    <source>
        <dbReference type="WBParaSite" id="MBELARI_LOCUS21847"/>
    </source>
</evidence>
<dbReference type="Proteomes" id="UP000887575">
    <property type="component" value="Unassembled WGS sequence"/>
</dbReference>
<protein>
    <recommendedName>
        <fullName evidence="9">Transmembrane protein 53</fullName>
    </recommendedName>
</protein>
<sequence>MRLSRPSLNFLNSISRDYAKKAPRAILGEPTIPSKPHVLARDTSVILFGWAGAREKHVAKHAELYHDRGFKTLSFTSAFDGRHPLYLKLNISGLLPELKKIADDPTRRFLIHTYSMNGVFTLCTLLYRKGFTDFLKRTDGLAMDSGPVYFKEVTAYTLVLESIFTDLTNKMGPAQKAIALIYKHFLGLIMLFAHLRAKALHLFFRKPMTELDAFTFMKVHPDIPKQQAYFFSDKDVICRANMIMEFIDWQLARGKEVTYLNFGNAEHVAHLKADPAKYGEVLDKYLDKVAIERGLMKN</sequence>
<proteinExistence type="inferred from homology"/>
<keyword evidence="3" id="KW-1133">Transmembrane helix</keyword>
<dbReference type="GO" id="GO:0005640">
    <property type="term" value="C:nuclear outer membrane"/>
    <property type="evidence" value="ECO:0007669"/>
    <property type="project" value="UniProtKB-SubCell"/>
</dbReference>
<evidence type="ECO:0000256" key="2">
    <source>
        <dbReference type="ARBA" id="ARBA00022692"/>
    </source>
</evidence>
<dbReference type="AlphaFoldDB" id="A0AAF3F5L0"/>
<accession>A0AAF3F5L0</accession>